<dbReference type="EMBL" id="SNTZ01000020">
    <property type="protein sequence ID" value="THV56836.1"/>
    <property type="molecule type" value="Genomic_DNA"/>
</dbReference>
<dbReference type="Proteomes" id="UP000310406">
    <property type="component" value="Unassembled WGS sequence"/>
</dbReference>
<proteinExistence type="predicted"/>
<evidence type="ECO:0000313" key="2">
    <source>
        <dbReference type="Proteomes" id="UP000310406"/>
    </source>
</evidence>
<dbReference type="OrthoDB" id="982068at2"/>
<dbReference type="RefSeq" id="WP_136567640.1">
    <property type="nucleotide sequence ID" value="NZ_SNTZ01000020.1"/>
</dbReference>
<name>A0A4V4HWE5_9FLAO</name>
<accession>A0A4V4HWE5</accession>
<evidence type="ECO:0000313" key="1">
    <source>
        <dbReference type="EMBL" id="THV56836.1"/>
    </source>
</evidence>
<keyword evidence="2" id="KW-1185">Reference proteome</keyword>
<dbReference type="Gene3D" id="1.20.120.1550">
    <property type="entry name" value="Protein of unknown function DUF5063"/>
    <property type="match status" value="1"/>
</dbReference>
<gene>
    <name evidence="1" type="ORF">EZV76_16525</name>
</gene>
<sequence length="187" mass="22198">MKAASRFCSAKRCLQNQPPKRRQRDSRGRCSTLKKNLNELINIINEITKYGLNPNLEINDKEKDLEKYLVELYAKYFQIKYVFDEKDYADYKFDGQNQIRENVTSNFPSFGLYHNLSELNKIEKEAELVVGDALDDLTDIILDLLEIKWRAETNSESDAWWYFELIFYSHTQQHLIDLLNFMKHKNG</sequence>
<comment type="caution">
    <text evidence="1">The sequence shown here is derived from an EMBL/GenBank/DDBJ whole genome shotgun (WGS) entry which is preliminary data.</text>
</comment>
<protein>
    <submittedName>
        <fullName evidence="1">DUF5063 domain-containing protein</fullName>
    </submittedName>
</protein>
<organism evidence="1 2">
    <name type="scientific">Flagellimonas alvinocaridis</name>
    <dbReference type="NCBI Taxonomy" id="2530200"/>
    <lineage>
        <taxon>Bacteria</taxon>
        <taxon>Pseudomonadati</taxon>
        <taxon>Bacteroidota</taxon>
        <taxon>Flavobacteriia</taxon>
        <taxon>Flavobacteriales</taxon>
        <taxon>Flavobacteriaceae</taxon>
        <taxon>Flagellimonas</taxon>
    </lineage>
</organism>
<dbReference type="InterPro" id="IPR038312">
    <property type="entry name" value="DUF5063_sf"/>
</dbReference>
<dbReference type="AlphaFoldDB" id="A0A4V4HWE5"/>
<reference evidence="1 2" key="1">
    <citation type="submission" date="2019-03" db="EMBL/GenBank/DDBJ databases">
        <title>Muricauda SCR12 sp.nov, a marine bacterium isolated from Pacific Ocean:the Okinawa trough.</title>
        <authorList>
            <person name="Liu L."/>
        </authorList>
    </citation>
    <scope>NUCLEOTIDE SEQUENCE [LARGE SCALE GENOMIC DNA]</scope>
    <source>
        <strain evidence="1 2">SCR12</strain>
    </source>
</reference>